<protein>
    <submittedName>
        <fullName evidence="1">Uncharacterized protein</fullName>
    </submittedName>
</protein>
<gene>
    <name evidence="1" type="ORF">BofuT4_uP134640.1</name>
</gene>
<dbReference type="EMBL" id="FQ790347">
    <property type="protein sequence ID" value="CCD53419.1"/>
    <property type="molecule type" value="Genomic_DNA"/>
</dbReference>
<dbReference type="AlphaFoldDB" id="G2YP71"/>
<name>G2YP71_BOTF4</name>
<accession>G2YP71</accession>
<reference evidence="2" key="1">
    <citation type="journal article" date="2011" name="PLoS Genet.">
        <title>Genomic analysis of the necrotrophic fungal pathogens Sclerotinia sclerotiorum and Botrytis cinerea.</title>
        <authorList>
            <person name="Amselem J."/>
            <person name="Cuomo C.A."/>
            <person name="van Kan J.A."/>
            <person name="Viaud M."/>
            <person name="Benito E.P."/>
            <person name="Couloux A."/>
            <person name="Coutinho P.M."/>
            <person name="de Vries R.P."/>
            <person name="Dyer P.S."/>
            <person name="Fillinger S."/>
            <person name="Fournier E."/>
            <person name="Gout L."/>
            <person name="Hahn M."/>
            <person name="Kohn L."/>
            <person name="Lapalu N."/>
            <person name="Plummer K.M."/>
            <person name="Pradier J.M."/>
            <person name="Quevillon E."/>
            <person name="Sharon A."/>
            <person name="Simon A."/>
            <person name="ten Have A."/>
            <person name="Tudzynski B."/>
            <person name="Tudzynski P."/>
            <person name="Wincker P."/>
            <person name="Andrew M."/>
            <person name="Anthouard V."/>
            <person name="Beever R.E."/>
            <person name="Beffa R."/>
            <person name="Benoit I."/>
            <person name="Bouzid O."/>
            <person name="Brault B."/>
            <person name="Chen Z."/>
            <person name="Choquer M."/>
            <person name="Collemare J."/>
            <person name="Cotton P."/>
            <person name="Danchin E.G."/>
            <person name="Da Silva C."/>
            <person name="Gautier A."/>
            <person name="Giraud C."/>
            <person name="Giraud T."/>
            <person name="Gonzalez C."/>
            <person name="Grossetete S."/>
            <person name="Guldener U."/>
            <person name="Henrissat B."/>
            <person name="Howlett B.J."/>
            <person name="Kodira C."/>
            <person name="Kretschmer M."/>
            <person name="Lappartient A."/>
            <person name="Leroch M."/>
            <person name="Levis C."/>
            <person name="Mauceli E."/>
            <person name="Neuveglise C."/>
            <person name="Oeser B."/>
            <person name="Pearson M."/>
            <person name="Poulain J."/>
            <person name="Poussereau N."/>
            <person name="Quesneville H."/>
            <person name="Rascle C."/>
            <person name="Schumacher J."/>
            <person name="Segurens B."/>
            <person name="Sexton A."/>
            <person name="Silva E."/>
            <person name="Sirven C."/>
            <person name="Soanes D.M."/>
            <person name="Talbot N.J."/>
            <person name="Templeton M."/>
            <person name="Yandava C."/>
            <person name="Yarden O."/>
            <person name="Zeng Q."/>
            <person name="Rollins J.A."/>
            <person name="Lebrun M.H."/>
            <person name="Dickman M."/>
        </authorList>
    </citation>
    <scope>NUCLEOTIDE SEQUENCE [LARGE SCALE GENOMIC DNA]</scope>
    <source>
        <strain evidence="2">T4</strain>
    </source>
</reference>
<proteinExistence type="predicted"/>
<evidence type="ECO:0000313" key="2">
    <source>
        <dbReference type="Proteomes" id="UP000008177"/>
    </source>
</evidence>
<evidence type="ECO:0000313" key="1">
    <source>
        <dbReference type="EMBL" id="CCD53419.1"/>
    </source>
</evidence>
<dbReference type="InParanoid" id="G2YP71"/>
<sequence>MCKILSDEFLQVYELLLGAELIYWRRSLQWNINSELTKRLVIYYDGTLEQFAGYEPEFDGVSNSSFGDCEGTTQR</sequence>
<dbReference type="HOGENOM" id="CLU_2670805_0_0_1"/>
<dbReference type="Proteomes" id="UP000008177">
    <property type="component" value="Unplaced contigs"/>
</dbReference>
<organism evidence="1 2">
    <name type="scientific">Botryotinia fuckeliana (strain T4)</name>
    <name type="common">Noble rot fungus</name>
    <name type="synonym">Botrytis cinerea</name>
    <dbReference type="NCBI Taxonomy" id="999810"/>
    <lineage>
        <taxon>Eukaryota</taxon>
        <taxon>Fungi</taxon>
        <taxon>Dikarya</taxon>
        <taxon>Ascomycota</taxon>
        <taxon>Pezizomycotina</taxon>
        <taxon>Leotiomycetes</taxon>
        <taxon>Helotiales</taxon>
        <taxon>Sclerotiniaceae</taxon>
        <taxon>Botrytis</taxon>
    </lineage>
</organism>